<evidence type="ECO:0000313" key="3">
    <source>
        <dbReference type="Proteomes" id="UP001243195"/>
    </source>
</evidence>
<protein>
    <submittedName>
        <fullName evidence="2">Uncharacterized protein</fullName>
    </submittedName>
</protein>
<comment type="caution">
    <text evidence="2">The sequence shown here is derived from an EMBL/GenBank/DDBJ whole genome shotgun (WGS) entry which is preliminary data.</text>
</comment>
<keyword evidence="1" id="KW-0732">Signal</keyword>
<evidence type="ECO:0000256" key="1">
    <source>
        <dbReference type="SAM" id="SignalP"/>
    </source>
</evidence>
<proteinExistence type="predicted"/>
<name>A0AAW8JLF1_9GAMM</name>
<feature type="signal peptide" evidence="1">
    <location>
        <begin position="1"/>
        <end position="21"/>
    </location>
</feature>
<accession>A0AAW8JLF1</accession>
<dbReference type="AlphaFoldDB" id="A0AAW8JLF1"/>
<reference evidence="2" key="1">
    <citation type="submission" date="2023-08" db="EMBL/GenBank/DDBJ databases">
        <title>Emergence of clinically-relevant ST2 carbapenem-resistant Acinetobacter baumannii strains in hospital sewages in Zhejiang, East of China.</title>
        <authorList>
            <person name="Kaichao C."/>
            <person name="Zhang R."/>
        </authorList>
    </citation>
    <scope>NUCLEOTIDE SEQUENCE</scope>
    <source>
        <strain evidence="2">M-SY-60</strain>
    </source>
</reference>
<organism evidence="2 3">
    <name type="scientific">Acinetobacter gerneri</name>
    <dbReference type="NCBI Taxonomy" id="202952"/>
    <lineage>
        <taxon>Bacteria</taxon>
        <taxon>Pseudomonadati</taxon>
        <taxon>Pseudomonadota</taxon>
        <taxon>Gammaproteobacteria</taxon>
        <taxon>Moraxellales</taxon>
        <taxon>Moraxellaceae</taxon>
        <taxon>Acinetobacter</taxon>
    </lineage>
</organism>
<dbReference type="EMBL" id="JAVIDA010000016">
    <property type="protein sequence ID" value="MDQ9072222.1"/>
    <property type="molecule type" value="Genomic_DNA"/>
</dbReference>
<dbReference type="Proteomes" id="UP001243195">
    <property type="component" value="Unassembled WGS sequence"/>
</dbReference>
<sequence length="251" mass="28430">MKFKTILALFINSLWMSNAVANPLQNSLDGPVKANLNLYVFAADISGDIGAGPITYDVDQSFSDTLEHLDKSYMGHFDLSKGKWGAYVDYQSVQTSQKQSVLQVPVALSTDLDQTSFGVYYQAYTSDKLTKNGYSKFILEPTVGLHHTKAAANLSALGKNIDLNKSWNEIFWGSRFKYNFESPFNLASEITFGQEGTISAQTYLGYRLGFFDRDFNLRMGYRYLEQDYRSDNFHWKVKEYGPVIGLNLPLF</sequence>
<dbReference type="RefSeq" id="WP_308956635.1">
    <property type="nucleotide sequence ID" value="NZ_JAVICY010000019.1"/>
</dbReference>
<evidence type="ECO:0000313" key="2">
    <source>
        <dbReference type="EMBL" id="MDQ9072222.1"/>
    </source>
</evidence>
<feature type="chain" id="PRO_5043387144" evidence="1">
    <location>
        <begin position="22"/>
        <end position="251"/>
    </location>
</feature>
<gene>
    <name evidence="2" type="ORF">RFH51_12205</name>
</gene>